<gene>
    <name evidence="2" type="ORF">H4W81_007795</name>
</gene>
<keyword evidence="1" id="KW-1133">Transmembrane helix</keyword>
<evidence type="ECO:0000256" key="1">
    <source>
        <dbReference type="SAM" id="Phobius"/>
    </source>
</evidence>
<keyword evidence="1" id="KW-0812">Transmembrane</keyword>
<sequence>MLRRWYVAIPALLLTLAGSYGVYKSIPPQYQSSAVLSLTVPISGPSTLGDPRDRVMEANPLLNFNYGLNMTAEVLVQILGAEDTMIKLGARPHGETTYEVNNGSPNPELLFSQPFVLIEGKSSDPRAAKEIVQRVTQRARVELDKRQAQLKAPPTTYIIMTEILEPTDAVALRNDAMRYTAAVLLLGALASVAAAFVAESVAAALRRRRRDRSDAAASAPVNEPVLQR</sequence>
<reference evidence="2 3" key="1">
    <citation type="submission" date="2020-10" db="EMBL/GenBank/DDBJ databases">
        <title>Sequencing the genomes of 1000 actinobacteria strains.</title>
        <authorList>
            <person name="Klenk H.-P."/>
        </authorList>
    </citation>
    <scope>NUCLEOTIDE SEQUENCE [LARGE SCALE GENOMIC DNA]</scope>
    <source>
        <strain evidence="2 3">DSM 43748</strain>
    </source>
</reference>
<evidence type="ECO:0008006" key="4">
    <source>
        <dbReference type="Google" id="ProtNLM"/>
    </source>
</evidence>
<organism evidence="2 3">
    <name type="scientific">Nonomuraea africana</name>
    <dbReference type="NCBI Taxonomy" id="46171"/>
    <lineage>
        <taxon>Bacteria</taxon>
        <taxon>Bacillati</taxon>
        <taxon>Actinomycetota</taxon>
        <taxon>Actinomycetes</taxon>
        <taxon>Streptosporangiales</taxon>
        <taxon>Streptosporangiaceae</taxon>
        <taxon>Nonomuraea</taxon>
    </lineage>
</organism>
<dbReference type="Proteomes" id="UP000661607">
    <property type="component" value="Unassembled WGS sequence"/>
</dbReference>
<evidence type="ECO:0000313" key="2">
    <source>
        <dbReference type="EMBL" id="MBE1565016.1"/>
    </source>
</evidence>
<dbReference type="EMBL" id="JADBEF010000001">
    <property type="protein sequence ID" value="MBE1565016.1"/>
    <property type="molecule type" value="Genomic_DNA"/>
</dbReference>
<evidence type="ECO:0000313" key="3">
    <source>
        <dbReference type="Proteomes" id="UP000661607"/>
    </source>
</evidence>
<name>A0ABR9KTG3_9ACTN</name>
<proteinExistence type="predicted"/>
<dbReference type="RefSeq" id="WP_192779301.1">
    <property type="nucleotide sequence ID" value="NZ_BAAASY010000018.1"/>
</dbReference>
<protein>
    <recommendedName>
        <fullName evidence="4">Lipopolysaccharide biosynthesis protein</fullName>
    </recommendedName>
</protein>
<keyword evidence="1" id="KW-0472">Membrane</keyword>
<accession>A0ABR9KTG3</accession>
<comment type="caution">
    <text evidence="2">The sequence shown here is derived from an EMBL/GenBank/DDBJ whole genome shotgun (WGS) entry which is preliminary data.</text>
</comment>
<feature type="transmembrane region" description="Helical" evidence="1">
    <location>
        <begin position="179"/>
        <end position="205"/>
    </location>
</feature>
<keyword evidence="3" id="KW-1185">Reference proteome</keyword>